<comment type="caution">
    <text evidence="2">The sequence shown here is derived from an EMBL/GenBank/DDBJ whole genome shotgun (WGS) entry which is preliminary data.</text>
</comment>
<feature type="signal peptide" evidence="1">
    <location>
        <begin position="1"/>
        <end position="15"/>
    </location>
</feature>
<dbReference type="AlphaFoldDB" id="A0A845ME24"/>
<proteinExistence type="predicted"/>
<dbReference type="PROSITE" id="PS51257">
    <property type="entry name" value="PROKAR_LIPOPROTEIN"/>
    <property type="match status" value="1"/>
</dbReference>
<evidence type="ECO:0000313" key="2">
    <source>
        <dbReference type="EMBL" id="MZR21304.1"/>
    </source>
</evidence>
<evidence type="ECO:0000313" key="3">
    <source>
        <dbReference type="Proteomes" id="UP000445696"/>
    </source>
</evidence>
<sequence>MRIFLVTLSAFFLLAACQGSPEKGESAATEQSNADPEKLLYNLGSFVSYSEVCTEFRGSGADNKIILAFTQKFAGDPEFDRGYARFSNYTGWDIVSGLTECDRVREALEEYYDAMKATIG</sequence>
<name>A0A845ME24_9PROT</name>
<keyword evidence="1" id="KW-0732">Signal</keyword>
<protein>
    <submittedName>
        <fullName evidence="2">Uncharacterized protein</fullName>
    </submittedName>
</protein>
<accession>A0A845ME24</accession>
<reference evidence="2 3" key="1">
    <citation type="journal article" date="2014" name="Int. J. Syst. Evol. Microbiol.">
        <title>Sneathiella chungangensis sp. nov., isolated from a marine sand, and emended description of the genus Sneathiella.</title>
        <authorList>
            <person name="Siamphan C."/>
            <person name="Kim H."/>
            <person name="Lee J.S."/>
            <person name="Kim W."/>
        </authorList>
    </citation>
    <scope>NUCLEOTIDE SEQUENCE [LARGE SCALE GENOMIC DNA]</scope>
    <source>
        <strain evidence="2 3">KCTC 32476</strain>
    </source>
</reference>
<gene>
    <name evidence="2" type="ORF">GQF03_03065</name>
</gene>
<dbReference type="RefSeq" id="WP_161337704.1">
    <property type="nucleotide sequence ID" value="NZ_JBHSDG010000002.1"/>
</dbReference>
<dbReference type="Proteomes" id="UP000445696">
    <property type="component" value="Unassembled WGS sequence"/>
</dbReference>
<dbReference type="EMBL" id="WTVA01000001">
    <property type="protein sequence ID" value="MZR21304.1"/>
    <property type="molecule type" value="Genomic_DNA"/>
</dbReference>
<keyword evidence="3" id="KW-1185">Reference proteome</keyword>
<feature type="chain" id="PRO_5032609471" evidence="1">
    <location>
        <begin position="16"/>
        <end position="120"/>
    </location>
</feature>
<organism evidence="2 3">
    <name type="scientific">Sneathiella chungangensis</name>
    <dbReference type="NCBI Taxonomy" id="1418234"/>
    <lineage>
        <taxon>Bacteria</taxon>
        <taxon>Pseudomonadati</taxon>
        <taxon>Pseudomonadota</taxon>
        <taxon>Alphaproteobacteria</taxon>
        <taxon>Sneathiellales</taxon>
        <taxon>Sneathiellaceae</taxon>
        <taxon>Sneathiella</taxon>
    </lineage>
</organism>
<evidence type="ECO:0000256" key="1">
    <source>
        <dbReference type="SAM" id="SignalP"/>
    </source>
</evidence>